<proteinExistence type="predicted"/>
<dbReference type="RefSeq" id="WP_098029466.1">
    <property type="nucleotide sequence ID" value="NZ_CP022378.1"/>
</dbReference>
<dbReference type="GeneID" id="96782149"/>
<accession>A0A250EB09</accession>
<gene>
    <name evidence="1" type="ORF">CGC48_10080</name>
</gene>
<sequence length="199" mass="23252">MKKIALTIFVLLLISCNKRDVWLPQVNQCNLMTEINDYSVIYIFFDEATQKADLNKNNLITSTHWVFNIDRRLSLIEAGKNIVELQEKKDAPNIHKNPNSRNFFSVADMGDKKLKFLEFTKTNFSLSEEKQNTNNILKEKDLKDFSENIKNKKMNFPDTISLSGDISFQNFIVFLQKIQDEGIFFKNIIIIKNKSFENI</sequence>
<protein>
    <recommendedName>
        <fullName evidence="3">Lipoprotein</fullName>
    </recommendedName>
</protein>
<evidence type="ECO:0000313" key="1">
    <source>
        <dbReference type="EMBL" id="ATA68935.1"/>
    </source>
</evidence>
<reference evidence="1 2" key="1">
    <citation type="journal article" date="2017" name="Genome Announc.">
        <title>Twelve Complete Reference Genomes of Clinical Isolates in the Capnocytophaga Genus.</title>
        <authorList>
            <person name="Villarma A."/>
            <person name="Gulvik C.A."/>
            <person name="Rowe L.A."/>
            <person name="Sheth M."/>
            <person name="Juieng P."/>
            <person name="Nicholson A.C."/>
            <person name="Loparev V.N."/>
            <person name="McQuiston J.R."/>
        </authorList>
    </citation>
    <scope>NUCLEOTIDE SEQUENCE [LARGE SCALE GENOMIC DNA]</scope>
    <source>
        <strain evidence="1 2">G7591</strain>
    </source>
</reference>
<dbReference type="PROSITE" id="PS51257">
    <property type="entry name" value="PROKAR_LIPOPROTEIN"/>
    <property type="match status" value="1"/>
</dbReference>
<name>A0A250EB09_9FLAO</name>
<organism evidence="1 2">
    <name type="scientific">Capnocytophaga cynodegmi</name>
    <dbReference type="NCBI Taxonomy" id="28189"/>
    <lineage>
        <taxon>Bacteria</taxon>
        <taxon>Pseudomonadati</taxon>
        <taxon>Bacteroidota</taxon>
        <taxon>Flavobacteriia</taxon>
        <taxon>Flavobacteriales</taxon>
        <taxon>Flavobacteriaceae</taxon>
        <taxon>Capnocytophaga</taxon>
    </lineage>
</organism>
<evidence type="ECO:0000313" key="2">
    <source>
        <dbReference type="Proteomes" id="UP000242855"/>
    </source>
</evidence>
<evidence type="ECO:0008006" key="3">
    <source>
        <dbReference type="Google" id="ProtNLM"/>
    </source>
</evidence>
<dbReference type="EMBL" id="CP022378">
    <property type="protein sequence ID" value="ATA68935.1"/>
    <property type="molecule type" value="Genomic_DNA"/>
</dbReference>
<dbReference type="AlphaFoldDB" id="A0A250EB09"/>
<dbReference type="Proteomes" id="UP000242855">
    <property type="component" value="Chromosome"/>
</dbReference>
<dbReference type="KEGG" id="ccyn:CGC48_10080"/>